<evidence type="ECO:0000313" key="2">
    <source>
        <dbReference type="EMBL" id="MBB5225472.1"/>
    </source>
</evidence>
<sequence>MITTLKQPAKKRIILALGLLLGFLLLAFLSLFLLYVRKPMDFSFDAAYFWAEKKVYIDKWLYEELPSGHDYYLFLPDKYRNDKDNESAKLPLIVVFHGSDEKYSSLRKYGRQFATKDFQQKIYPEGAAVLVILSRINYFTDPASTSLLIQNIAVRNKCIDKSKIIGYGFSQGAKFVVELACHEPRLFRAVISGSGFYDISLRELISVLPVQFYSAVSKNDKGIYEPGSRVGKLCGKWCKNSHYIEYETRGHFWVELNDKTENADETVTDWLIRLLN</sequence>
<evidence type="ECO:0000256" key="1">
    <source>
        <dbReference type="SAM" id="Phobius"/>
    </source>
</evidence>
<dbReference type="RefSeq" id="WP_184657780.1">
    <property type="nucleotide sequence ID" value="NZ_CP031518.1"/>
</dbReference>
<keyword evidence="3" id="KW-1185">Reference proteome</keyword>
<keyword evidence="1" id="KW-0472">Membrane</keyword>
<protein>
    <submittedName>
        <fullName evidence="2">Putative peptidase</fullName>
    </submittedName>
</protein>
<dbReference type="AlphaFoldDB" id="A0A7W8G7V2"/>
<gene>
    <name evidence="2" type="ORF">HNP76_000816</name>
</gene>
<evidence type="ECO:0000313" key="3">
    <source>
        <dbReference type="Proteomes" id="UP000518887"/>
    </source>
</evidence>
<keyword evidence="1" id="KW-1133">Transmembrane helix</keyword>
<proteinExistence type="predicted"/>
<keyword evidence="1" id="KW-0812">Transmembrane</keyword>
<comment type="caution">
    <text evidence="2">The sequence shown here is derived from an EMBL/GenBank/DDBJ whole genome shotgun (WGS) entry which is preliminary data.</text>
</comment>
<dbReference type="Proteomes" id="UP000518887">
    <property type="component" value="Unassembled WGS sequence"/>
</dbReference>
<dbReference type="Gene3D" id="3.40.50.1820">
    <property type="entry name" value="alpha/beta hydrolase"/>
    <property type="match status" value="1"/>
</dbReference>
<feature type="transmembrane region" description="Helical" evidence="1">
    <location>
        <begin position="12"/>
        <end position="36"/>
    </location>
</feature>
<reference evidence="2 3" key="1">
    <citation type="submission" date="2020-08" db="EMBL/GenBank/DDBJ databases">
        <title>Genomic Encyclopedia of Type Strains, Phase IV (KMG-IV): sequencing the most valuable type-strain genomes for metagenomic binning, comparative biology and taxonomic classification.</title>
        <authorList>
            <person name="Goeker M."/>
        </authorList>
    </citation>
    <scope>NUCLEOTIDE SEQUENCE [LARGE SCALE GENOMIC DNA]</scope>
    <source>
        <strain evidence="2 3">DSM 103462</strain>
    </source>
</reference>
<organism evidence="2 3">
    <name type="scientific">Treponema ruminis</name>
    <dbReference type="NCBI Taxonomy" id="744515"/>
    <lineage>
        <taxon>Bacteria</taxon>
        <taxon>Pseudomonadati</taxon>
        <taxon>Spirochaetota</taxon>
        <taxon>Spirochaetia</taxon>
        <taxon>Spirochaetales</taxon>
        <taxon>Treponemataceae</taxon>
        <taxon>Treponema</taxon>
    </lineage>
</organism>
<dbReference type="EMBL" id="JACHFQ010000002">
    <property type="protein sequence ID" value="MBB5225472.1"/>
    <property type="molecule type" value="Genomic_DNA"/>
</dbReference>
<accession>A0A7W8G7V2</accession>
<dbReference type="SUPFAM" id="SSF53474">
    <property type="entry name" value="alpha/beta-Hydrolases"/>
    <property type="match status" value="1"/>
</dbReference>
<dbReference type="InterPro" id="IPR029058">
    <property type="entry name" value="AB_hydrolase_fold"/>
</dbReference>
<name>A0A7W8G7V2_9SPIR</name>